<dbReference type="InterPro" id="IPR036390">
    <property type="entry name" value="WH_DNA-bd_sf"/>
</dbReference>
<feature type="region of interest" description="Disordered" evidence="4">
    <location>
        <begin position="740"/>
        <end position="856"/>
    </location>
</feature>
<keyword evidence="8" id="KW-1185">Reference proteome</keyword>
<dbReference type="GO" id="GO:0005634">
    <property type="term" value="C:nucleus"/>
    <property type="evidence" value="ECO:0007669"/>
    <property type="project" value="UniProtKB-SubCell"/>
</dbReference>
<evidence type="ECO:0000313" key="8">
    <source>
        <dbReference type="Proteomes" id="UP001316803"/>
    </source>
</evidence>
<evidence type="ECO:0000313" key="7">
    <source>
        <dbReference type="EMBL" id="KAK5958013.1"/>
    </source>
</evidence>
<dbReference type="InterPro" id="IPR036388">
    <property type="entry name" value="WH-like_DNA-bd_sf"/>
</dbReference>
<comment type="caution">
    <text evidence="7">The sequence shown here is derived from an EMBL/GenBank/DDBJ whole genome shotgun (WGS) entry which is preliminary data.</text>
</comment>
<evidence type="ECO:0000256" key="1">
    <source>
        <dbReference type="ARBA" id="ARBA00023125"/>
    </source>
</evidence>
<sequence>MSASVATSAVGLLDRHYSPQSVHADPNAPAWSDQMEVDRPSQERSKSREPKIAALDGAENDAQADSDRRDTIGGLLAALATNATTKSDEPSVSATTPAPAPLPVPATEGTRAAPASAPPHHSASPEAPADSPISQISHAESQQIDEEGAVNNSNNARLLSGEPMDTFPPATMPSDPAFMPPMPIDLQCMALYDEDLPMPFPPFDLPMDQFPQEPMPMREPTPVNVKRQYDAFARLEFADGIFYLNTYQCELGRDQHAYKDALRREREAQEAAELEKHQPKSSSGKASQRVQSIKAAESQVQGSVVSEKGGFAGVDDQPIEGYGDKRNGQHGKQHSSQASESSIVRPAEVLHNPSLAPFDYHKDVVYQSTQAVPVPVNDIYEDEQPAPVTADHMPDPSSCPLIPIHPTLDPVEQSEADCMKAISRRHIKIFWNWEESSFFMEVLGRNGAFFEQDHIPRGGCIKLHSGARIQISAVEFTFRLPITKVESPVDDDESSLPSDGALEASPNGTTAEAENGQIVKLKLKLNADGVASSTPPLTEGEKKARRGPGRPPKNGYMSQREMKELEKAEKEKYARTLHGGPSPPVLQPRKPSKSQLPKPEPMSEAPKPEKRKYTKRKREDGEEEEVMPSIEGQEETPVMENPLPQLTAKRARTKSFSPPYKPFAECSPEDLARPPHNYAVLLYMVLSDTGEITLRQIYKQMQSRWPYFKYVVDSDGWTSSVRHNLNQEVGKLFERGRKEGKGFTWLPKPNAMEEYQAQKNKRSNAPPAPKPRPPPQRPNFPPNQGQQLTWQNSGPMPQSNRPGETFGQQGPWPPQQPNGGRPPQPGSQTNGSMPPQPNGQRTMSSQPPSIPLNPNPNYVPPDFMLHHYFGRQAPKFIPVTFEGLAVINRFQHSMMDALPKDVPTQNKWGAIFDSAKKRCLHGAESSALEGGESNEERTIIEHVRTFVDRYKNPAFEGFDAARTASPTGLGTTPAPATVTTPAAPSASAPGQGPQAPQSHVVLPPGPPAPVNQISQPSLPPQSARATAVPVTNGLSANAQIPVSVQTSPANPTPSAGPNANSHSHPQPANVEPPKQPPTQTASASGSPPSQVHPQTVPVSNHPVNSIVPNPSAVVGAEADRAPTASIPVAASAPSPASDSAAVAEAPSAATTANDESVSHPVRGSTTLAQADSSVPASNLASESPGLAQIPSVAPATDVAHVSCSTSGTPSHARASPVASPATASLANVAHAASTNAETVVPKPKPATVGDTQNGHPQEPAAGVRNETTETNGVPEKKPQEQSMTELSTGAVEVEQRSTQAEDKNA</sequence>
<feature type="domain" description="FHA" evidence="5">
    <location>
        <begin position="420"/>
        <end position="455"/>
    </location>
</feature>
<feature type="compositionally biased region" description="Polar residues" evidence="4">
    <location>
        <begin position="1044"/>
        <end position="1066"/>
    </location>
</feature>
<feature type="compositionally biased region" description="Polar residues" evidence="4">
    <location>
        <begin position="1077"/>
        <end position="1108"/>
    </location>
</feature>
<name>A0AAN8ESN5_9EURO</name>
<evidence type="ECO:0000259" key="6">
    <source>
        <dbReference type="PROSITE" id="PS50039"/>
    </source>
</evidence>
<protein>
    <recommendedName>
        <fullName evidence="9">Fork-head domain-containing protein</fullName>
    </recommendedName>
</protein>
<feature type="compositionally biased region" description="Basic and acidic residues" evidence="4">
    <location>
        <begin position="268"/>
        <end position="278"/>
    </location>
</feature>
<proteinExistence type="predicted"/>
<dbReference type="Proteomes" id="UP001316803">
    <property type="component" value="Unassembled WGS sequence"/>
</dbReference>
<dbReference type="InterPro" id="IPR001766">
    <property type="entry name" value="Fork_head_dom"/>
</dbReference>
<dbReference type="Gene3D" id="1.10.10.10">
    <property type="entry name" value="Winged helix-like DNA-binding domain superfamily/Winged helix DNA-binding domain"/>
    <property type="match status" value="1"/>
</dbReference>
<feature type="region of interest" description="Disordered" evidence="4">
    <location>
        <begin position="961"/>
        <end position="1027"/>
    </location>
</feature>
<feature type="domain" description="Fork-head" evidence="6">
    <location>
        <begin position="673"/>
        <end position="762"/>
    </location>
</feature>
<dbReference type="SMART" id="SM00339">
    <property type="entry name" value="FH"/>
    <property type="match status" value="1"/>
</dbReference>
<feature type="compositionally biased region" description="Basic and acidic residues" evidence="4">
    <location>
        <begin position="560"/>
        <end position="574"/>
    </location>
</feature>
<feature type="compositionally biased region" description="Polar residues" evidence="4">
    <location>
        <begin position="280"/>
        <end position="291"/>
    </location>
</feature>
<comment type="subcellular location">
    <subcellularLocation>
        <location evidence="3">Nucleus</location>
    </subcellularLocation>
</comment>
<dbReference type="PRINTS" id="PR00053">
    <property type="entry name" value="FORKHEAD"/>
</dbReference>
<dbReference type="PROSITE" id="PS50039">
    <property type="entry name" value="FORK_HEAD_3"/>
    <property type="match status" value="1"/>
</dbReference>
<dbReference type="InterPro" id="IPR045178">
    <property type="entry name" value="Fhl1/FHA1"/>
</dbReference>
<reference evidence="7 8" key="1">
    <citation type="submission" date="2022-12" db="EMBL/GenBank/DDBJ databases">
        <title>Genomic features and morphological characterization of a novel Knufia sp. strain isolated from spacecraft assembly facility.</title>
        <authorList>
            <person name="Teixeira M."/>
            <person name="Chander A.M."/>
            <person name="Stajich J.E."/>
            <person name="Venkateswaran K."/>
        </authorList>
    </citation>
    <scope>NUCLEOTIDE SEQUENCE [LARGE SCALE GENOMIC DNA]</scope>
    <source>
        <strain evidence="7 8">FJI-L2-BK-P2</strain>
    </source>
</reference>
<keyword evidence="1 3" id="KW-0238">DNA-binding</keyword>
<dbReference type="Pfam" id="PF00250">
    <property type="entry name" value="Forkhead"/>
    <property type="match status" value="1"/>
</dbReference>
<feature type="compositionally biased region" description="Low complexity" evidence="4">
    <location>
        <begin position="963"/>
        <end position="998"/>
    </location>
</feature>
<feature type="compositionally biased region" description="Polar residues" evidence="4">
    <location>
        <begin position="827"/>
        <end position="847"/>
    </location>
</feature>
<feature type="compositionally biased region" description="Polar residues" evidence="4">
    <location>
        <begin position="788"/>
        <end position="802"/>
    </location>
</feature>
<keyword evidence="2 3" id="KW-0539">Nucleus</keyword>
<feature type="compositionally biased region" description="Basic and acidic residues" evidence="4">
    <location>
        <begin position="36"/>
        <end position="51"/>
    </location>
</feature>
<feature type="DNA-binding region" description="Fork-head" evidence="3">
    <location>
        <begin position="673"/>
        <end position="762"/>
    </location>
</feature>
<feature type="compositionally biased region" description="Polar residues" evidence="4">
    <location>
        <begin position="1163"/>
        <end position="1181"/>
    </location>
</feature>
<gene>
    <name evidence="7" type="ORF">OHC33_001203</name>
</gene>
<dbReference type="PANTHER" id="PTHR21712:SF29">
    <property type="entry name" value="PRE-RRNA-PROCESSING PROTEIN FHL1"/>
    <property type="match status" value="1"/>
</dbReference>
<feature type="compositionally biased region" description="Low complexity" evidence="4">
    <location>
        <begin position="1121"/>
        <end position="1152"/>
    </location>
</feature>
<feature type="compositionally biased region" description="Pro residues" evidence="4">
    <location>
        <begin position="811"/>
        <end position="825"/>
    </location>
</feature>
<dbReference type="SUPFAM" id="SSF49879">
    <property type="entry name" value="SMAD/FHA domain"/>
    <property type="match status" value="1"/>
</dbReference>
<evidence type="ECO:0000259" key="5">
    <source>
        <dbReference type="PROSITE" id="PS50006"/>
    </source>
</evidence>
<dbReference type="PANTHER" id="PTHR21712">
    <property type="entry name" value="PRE-RRNA-PROCESSING PROTEIN FHL1"/>
    <property type="match status" value="1"/>
</dbReference>
<dbReference type="SUPFAM" id="SSF46785">
    <property type="entry name" value="Winged helix' DNA-binding domain"/>
    <property type="match status" value="1"/>
</dbReference>
<feature type="region of interest" description="Disordered" evidence="4">
    <location>
        <begin position="487"/>
        <end position="514"/>
    </location>
</feature>
<dbReference type="GO" id="GO:0003700">
    <property type="term" value="F:DNA-binding transcription factor activity"/>
    <property type="evidence" value="ECO:0007669"/>
    <property type="project" value="InterPro"/>
</dbReference>
<feature type="region of interest" description="Disordered" evidence="4">
    <location>
        <begin position="268"/>
        <end position="342"/>
    </location>
</feature>
<dbReference type="InterPro" id="IPR008984">
    <property type="entry name" value="SMAD_FHA_dom_sf"/>
</dbReference>
<feature type="compositionally biased region" description="Low complexity" evidence="4">
    <location>
        <begin position="112"/>
        <end position="132"/>
    </location>
</feature>
<evidence type="ECO:0000256" key="3">
    <source>
        <dbReference type="PROSITE-ProRule" id="PRU00089"/>
    </source>
</evidence>
<dbReference type="GO" id="GO:0043565">
    <property type="term" value="F:sequence-specific DNA binding"/>
    <property type="evidence" value="ECO:0007669"/>
    <property type="project" value="InterPro"/>
</dbReference>
<evidence type="ECO:0008006" key="9">
    <source>
        <dbReference type="Google" id="ProtNLM"/>
    </source>
</evidence>
<feature type="compositionally biased region" description="Basic and acidic residues" evidence="4">
    <location>
        <begin position="1293"/>
        <end position="1305"/>
    </location>
</feature>
<dbReference type="PROSITE" id="PS50006">
    <property type="entry name" value="FHA_DOMAIN"/>
    <property type="match status" value="1"/>
</dbReference>
<feature type="region of interest" description="Disordered" evidence="4">
    <location>
        <begin position="529"/>
        <end position="635"/>
    </location>
</feature>
<evidence type="ECO:0000256" key="2">
    <source>
        <dbReference type="ARBA" id="ARBA00023242"/>
    </source>
</evidence>
<feature type="compositionally biased region" description="Polar residues" evidence="4">
    <location>
        <begin position="133"/>
        <end position="142"/>
    </location>
</feature>
<dbReference type="GO" id="GO:0060962">
    <property type="term" value="P:regulation of ribosomal protein gene transcription by RNA polymerase II"/>
    <property type="evidence" value="ECO:0007669"/>
    <property type="project" value="InterPro"/>
</dbReference>
<dbReference type="Gene3D" id="2.60.200.20">
    <property type="match status" value="1"/>
</dbReference>
<organism evidence="7 8">
    <name type="scientific">Knufia fluminis</name>
    <dbReference type="NCBI Taxonomy" id="191047"/>
    <lineage>
        <taxon>Eukaryota</taxon>
        <taxon>Fungi</taxon>
        <taxon>Dikarya</taxon>
        <taxon>Ascomycota</taxon>
        <taxon>Pezizomycotina</taxon>
        <taxon>Eurotiomycetes</taxon>
        <taxon>Chaetothyriomycetidae</taxon>
        <taxon>Chaetothyriales</taxon>
        <taxon>Trichomeriaceae</taxon>
        <taxon>Knufia</taxon>
    </lineage>
</organism>
<dbReference type="EMBL" id="JAKLMC020000002">
    <property type="protein sequence ID" value="KAK5958013.1"/>
    <property type="molecule type" value="Genomic_DNA"/>
</dbReference>
<feature type="region of interest" description="Disordered" evidence="4">
    <location>
        <begin position="1044"/>
        <end position="1305"/>
    </location>
</feature>
<accession>A0AAN8ESN5</accession>
<dbReference type="InterPro" id="IPR000253">
    <property type="entry name" value="FHA_dom"/>
</dbReference>
<feature type="region of interest" description="Disordered" evidence="4">
    <location>
        <begin position="1"/>
        <end position="176"/>
    </location>
</feature>
<feature type="compositionally biased region" description="Pro residues" evidence="4">
    <location>
        <begin position="766"/>
        <end position="781"/>
    </location>
</feature>
<feature type="compositionally biased region" description="Low complexity" evidence="4">
    <location>
        <begin position="75"/>
        <end position="97"/>
    </location>
</feature>
<evidence type="ECO:0000256" key="4">
    <source>
        <dbReference type="SAM" id="MobiDB-lite"/>
    </source>
</evidence>